<evidence type="ECO:0000256" key="4">
    <source>
        <dbReference type="ARBA" id="ARBA00048098"/>
    </source>
</evidence>
<evidence type="ECO:0000313" key="5">
    <source>
        <dbReference type="EMBL" id="PPQ82143.1"/>
    </source>
</evidence>
<dbReference type="InParanoid" id="A0A409WUD6"/>
<dbReference type="AlphaFoldDB" id="A0A409WUD6"/>
<dbReference type="Gene3D" id="3.40.50.300">
    <property type="entry name" value="P-loop containing nucleotide triphosphate hydrolases"/>
    <property type="match status" value="1"/>
</dbReference>
<evidence type="ECO:0000313" key="6">
    <source>
        <dbReference type="Proteomes" id="UP000284706"/>
    </source>
</evidence>
<organism evidence="5 6">
    <name type="scientific">Gymnopilus dilepis</name>
    <dbReference type="NCBI Taxonomy" id="231916"/>
    <lineage>
        <taxon>Eukaryota</taxon>
        <taxon>Fungi</taxon>
        <taxon>Dikarya</taxon>
        <taxon>Basidiomycota</taxon>
        <taxon>Agaricomycotina</taxon>
        <taxon>Agaricomycetes</taxon>
        <taxon>Agaricomycetidae</taxon>
        <taxon>Agaricales</taxon>
        <taxon>Agaricineae</taxon>
        <taxon>Hymenogastraceae</taxon>
        <taxon>Gymnopilus</taxon>
    </lineage>
</organism>
<dbReference type="GO" id="GO:0005525">
    <property type="term" value="F:GTP binding"/>
    <property type="evidence" value="ECO:0007669"/>
    <property type="project" value="InterPro"/>
</dbReference>
<evidence type="ECO:0000256" key="2">
    <source>
        <dbReference type="ARBA" id="ARBA00011984"/>
    </source>
</evidence>
<dbReference type="SMART" id="SM00173">
    <property type="entry name" value="RAS"/>
    <property type="match status" value="1"/>
</dbReference>
<dbReference type="SMART" id="SM00175">
    <property type="entry name" value="RAB"/>
    <property type="match status" value="1"/>
</dbReference>
<comment type="catalytic activity">
    <reaction evidence="4">
        <text>GTP + H2O = GDP + phosphate + H(+)</text>
        <dbReference type="Rhea" id="RHEA:19669"/>
        <dbReference type="ChEBI" id="CHEBI:15377"/>
        <dbReference type="ChEBI" id="CHEBI:15378"/>
        <dbReference type="ChEBI" id="CHEBI:37565"/>
        <dbReference type="ChEBI" id="CHEBI:43474"/>
        <dbReference type="ChEBI" id="CHEBI:58189"/>
        <dbReference type="EC" id="3.6.5.2"/>
    </reaction>
</comment>
<gene>
    <name evidence="5" type="ORF">CVT26_009088</name>
</gene>
<dbReference type="EMBL" id="NHYE01004788">
    <property type="protein sequence ID" value="PPQ82143.1"/>
    <property type="molecule type" value="Genomic_DNA"/>
</dbReference>
<dbReference type="Proteomes" id="UP000284706">
    <property type="component" value="Unassembled WGS sequence"/>
</dbReference>
<comment type="caution">
    <text evidence="5">The sequence shown here is derived from an EMBL/GenBank/DDBJ whole genome shotgun (WGS) entry which is preliminary data.</text>
</comment>
<name>A0A409WUD6_9AGAR</name>
<dbReference type="GO" id="GO:0003925">
    <property type="term" value="F:G protein activity"/>
    <property type="evidence" value="ECO:0007669"/>
    <property type="project" value="UniProtKB-EC"/>
</dbReference>
<keyword evidence="6" id="KW-1185">Reference proteome</keyword>
<dbReference type="InterPro" id="IPR027417">
    <property type="entry name" value="P-loop_NTPase"/>
</dbReference>
<keyword evidence="3" id="KW-0378">Hydrolase</keyword>
<dbReference type="InterPro" id="IPR001806">
    <property type="entry name" value="Small_GTPase"/>
</dbReference>
<accession>A0A409WUD6</accession>
<dbReference type="STRING" id="231916.A0A409WUD6"/>
<dbReference type="PROSITE" id="PS51421">
    <property type="entry name" value="RAS"/>
    <property type="match status" value="1"/>
</dbReference>
<protein>
    <recommendedName>
        <fullName evidence="2">small monomeric GTPase</fullName>
        <ecNumber evidence="2">3.6.5.2</ecNumber>
    </recommendedName>
</protein>
<reference evidence="5 6" key="1">
    <citation type="journal article" date="2018" name="Evol. Lett.">
        <title>Horizontal gene cluster transfer increased hallucinogenic mushroom diversity.</title>
        <authorList>
            <person name="Reynolds H.T."/>
            <person name="Vijayakumar V."/>
            <person name="Gluck-Thaler E."/>
            <person name="Korotkin H.B."/>
            <person name="Matheny P.B."/>
            <person name="Slot J.C."/>
        </authorList>
    </citation>
    <scope>NUCLEOTIDE SEQUENCE [LARGE SCALE GENOMIC DNA]</scope>
    <source>
        <strain evidence="5 6">SRW20</strain>
    </source>
</reference>
<dbReference type="PRINTS" id="PR00449">
    <property type="entry name" value="RASTRNSFRMNG"/>
</dbReference>
<dbReference type="OrthoDB" id="5976022at2759"/>
<proteinExistence type="inferred from homology"/>
<dbReference type="Pfam" id="PF00071">
    <property type="entry name" value="Ras"/>
    <property type="match status" value="1"/>
</dbReference>
<evidence type="ECO:0000256" key="1">
    <source>
        <dbReference type="ARBA" id="ARBA00008344"/>
    </source>
</evidence>
<sequence length="209" mass="23137">MDAWKVGLIGQAGVGKTALADSIVRDPTTEDIRYMKQMVVDNKMCFVEAEDNVLHGTCQALTIADVTSSKHPTEDPDPALPEPLVLNSEAKGFLLMYSVSNRQSFELIQSRYHPFLTSKIGAHVPIILVGNKNDQQYLREVTKEEGQALAKELGCGFIETSAKTAMNVERVFVMLVRLLRAQRLAYGDGSDGNPSSRWKFKGCLKCILM</sequence>
<evidence type="ECO:0000256" key="3">
    <source>
        <dbReference type="ARBA" id="ARBA00022801"/>
    </source>
</evidence>
<dbReference type="PROSITE" id="PS51419">
    <property type="entry name" value="RAB"/>
    <property type="match status" value="1"/>
</dbReference>
<dbReference type="PANTHER" id="PTHR45704">
    <property type="entry name" value="RAS-LIKE FAMILY MEMBER 11"/>
    <property type="match status" value="1"/>
</dbReference>
<comment type="similarity">
    <text evidence="1">Belongs to the small GTPase superfamily. Ras family.</text>
</comment>
<dbReference type="SUPFAM" id="SSF52540">
    <property type="entry name" value="P-loop containing nucleoside triphosphate hydrolases"/>
    <property type="match status" value="1"/>
</dbReference>
<dbReference type="EC" id="3.6.5.2" evidence="2"/>
<dbReference type="InterPro" id="IPR051065">
    <property type="entry name" value="Ras-related_GTPase"/>
</dbReference>
<dbReference type="SMART" id="SM00174">
    <property type="entry name" value="RHO"/>
    <property type="match status" value="1"/>
</dbReference>